<evidence type="ECO:0000313" key="1">
    <source>
        <dbReference type="EMBL" id="KAF2188985.1"/>
    </source>
</evidence>
<organism evidence="1 2">
    <name type="scientific">Zopfia rhizophila CBS 207.26</name>
    <dbReference type="NCBI Taxonomy" id="1314779"/>
    <lineage>
        <taxon>Eukaryota</taxon>
        <taxon>Fungi</taxon>
        <taxon>Dikarya</taxon>
        <taxon>Ascomycota</taxon>
        <taxon>Pezizomycotina</taxon>
        <taxon>Dothideomycetes</taxon>
        <taxon>Dothideomycetes incertae sedis</taxon>
        <taxon>Zopfiaceae</taxon>
        <taxon>Zopfia</taxon>
    </lineage>
</organism>
<proteinExistence type="predicted"/>
<gene>
    <name evidence="1" type="ORF">K469DRAFT_684251</name>
</gene>
<accession>A0A6A6ED53</accession>
<reference evidence="1" key="1">
    <citation type="journal article" date="2020" name="Stud. Mycol.">
        <title>101 Dothideomycetes genomes: a test case for predicting lifestyles and emergence of pathogens.</title>
        <authorList>
            <person name="Haridas S."/>
            <person name="Albert R."/>
            <person name="Binder M."/>
            <person name="Bloem J."/>
            <person name="Labutti K."/>
            <person name="Salamov A."/>
            <person name="Andreopoulos B."/>
            <person name="Baker S."/>
            <person name="Barry K."/>
            <person name="Bills G."/>
            <person name="Bluhm B."/>
            <person name="Cannon C."/>
            <person name="Castanera R."/>
            <person name="Culley D."/>
            <person name="Daum C."/>
            <person name="Ezra D."/>
            <person name="Gonzalez J."/>
            <person name="Henrissat B."/>
            <person name="Kuo A."/>
            <person name="Liang C."/>
            <person name="Lipzen A."/>
            <person name="Lutzoni F."/>
            <person name="Magnuson J."/>
            <person name="Mondo S."/>
            <person name="Nolan M."/>
            <person name="Ohm R."/>
            <person name="Pangilinan J."/>
            <person name="Park H.-J."/>
            <person name="Ramirez L."/>
            <person name="Alfaro M."/>
            <person name="Sun H."/>
            <person name="Tritt A."/>
            <person name="Yoshinaga Y."/>
            <person name="Zwiers L.-H."/>
            <person name="Turgeon B."/>
            <person name="Goodwin S."/>
            <person name="Spatafora J."/>
            <person name="Crous P."/>
            <person name="Grigoriev I."/>
        </authorList>
    </citation>
    <scope>NUCLEOTIDE SEQUENCE</scope>
    <source>
        <strain evidence="1">CBS 207.26</strain>
    </source>
</reference>
<name>A0A6A6ED53_9PEZI</name>
<keyword evidence="2" id="KW-1185">Reference proteome</keyword>
<dbReference type="AlphaFoldDB" id="A0A6A6ED53"/>
<dbReference type="Proteomes" id="UP000800200">
    <property type="component" value="Unassembled WGS sequence"/>
</dbReference>
<dbReference type="EMBL" id="ML994622">
    <property type="protein sequence ID" value="KAF2188985.1"/>
    <property type="molecule type" value="Genomic_DNA"/>
</dbReference>
<sequence>MAKSTLREAFQRFKSGHSGPILLRFQKLGRVLPMLRDRLPMRAIESSEYLDGAVVDTNRLQLSSDCEIRHEETPRSFQPMANIEIGDDGGLLREMGVYNHIRSSRISGLRHFEDTVEKASNAHFLANLTLRVLGAFIIRIRTSHHRSALPCPVPGCEDFPHEFFAKEYLIQDVTKSGNSLVNHILNFDSSRHSP</sequence>
<evidence type="ECO:0000313" key="2">
    <source>
        <dbReference type="Proteomes" id="UP000800200"/>
    </source>
</evidence>
<protein>
    <submittedName>
        <fullName evidence="1">Uncharacterized protein</fullName>
    </submittedName>
</protein>